<keyword evidence="5" id="KW-1185">Reference proteome</keyword>
<evidence type="ECO:0000313" key="3">
    <source>
        <dbReference type="EMBL" id="ESN91824.1"/>
    </source>
</evidence>
<feature type="region of interest" description="Disordered" evidence="1">
    <location>
        <begin position="93"/>
        <end position="132"/>
    </location>
</feature>
<feature type="region of interest" description="Disordered" evidence="1">
    <location>
        <begin position="146"/>
        <end position="178"/>
    </location>
</feature>
<evidence type="ECO:0000256" key="2">
    <source>
        <dbReference type="SAM" id="Phobius"/>
    </source>
</evidence>
<sequence>MFMFVGAIMLDETGMSNERRGIKAGLMLVPLFGIQLFFTIYSPNLSSTWFNFIHTFQIIVTNSQMIVHIKRELLGRLGQPSKSRAVVTNFTHGTSIDDMNHDNDDNNNNNNNNNSKYNNNKIYNNNNNNNNNKINIKREELIPMNSIPKSSSKNSNNSNKNNNNSNNNNYDDNDKELL</sequence>
<evidence type="ECO:0000313" key="4">
    <source>
        <dbReference type="EnsemblMetazoa" id="HelroP165906"/>
    </source>
</evidence>
<keyword evidence="2" id="KW-0472">Membrane</keyword>
<dbReference type="Proteomes" id="UP000015101">
    <property type="component" value="Unassembled WGS sequence"/>
</dbReference>
<reference evidence="5" key="1">
    <citation type="submission" date="2012-12" db="EMBL/GenBank/DDBJ databases">
        <authorList>
            <person name="Hellsten U."/>
            <person name="Grimwood J."/>
            <person name="Chapman J.A."/>
            <person name="Shapiro H."/>
            <person name="Aerts A."/>
            <person name="Otillar R.P."/>
            <person name="Terry A.Y."/>
            <person name="Boore J.L."/>
            <person name="Simakov O."/>
            <person name="Marletaz F."/>
            <person name="Cho S.-J."/>
            <person name="Edsinger-Gonzales E."/>
            <person name="Havlak P."/>
            <person name="Kuo D.-H."/>
            <person name="Larsson T."/>
            <person name="Lv J."/>
            <person name="Arendt D."/>
            <person name="Savage R."/>
            <person name="Osoegawa K."/>
            <person name="de Jong P."/>
            <person name="Lindberg D.R."/>
            <person name="Seaver E.C."/>
            <person name="Weisblat D.A."/>
            <person name="Putnam N.H."/>
            <person name="Grigoriev I.V."/>
            <person name="Rokhsar D.S."/>
        </authorList>
    </citation>
    <scope>NUCLEOTIDE SEQUENCE</scope>
</reference>
<evidence type="ECO:0000313" key="5">
    <source>
        <dbReference type="Proteomes" id="UP000015101"/>
    </source>
</evidence>
<organism evidence="4 5">
    <name type="scientific">Helobdella robusta</name>
    <name type="common">Californian leech</name>
    <dbReference type="NCBI Taxonomy" id="6412"/>
    <lineage>
        <taxon>Eukaryota</taxon>
        <taxon>Metazoa</taxon>
        <taxon>Spiralia</taxon>
        <taxon>Lophotrochozoa</taxon>
        <taxon>Annelida</taxon>
        <taxon>Clitellata</taxon>
        <taxon>Hirudinea</taxon>
        <taxon>Rhynchobdellida</taxon>
        <taxon>Glossiphoniidae</taxon>
        <taxon>Helobdella</taxon>
    </lineage>
</organism>
<dbReference type="AlphaFoldDB" id="T1EXF5"/>
<accession>T1EXF5</accession>
<feature type="compositionally biased region" description="Low complexity" evidence="1">
    <location>
        <begin position="106"/>
        <end position="132"/>
    </location>
</feature>
<protein>
    <submittedName>
        <fullName evidence="3 4">Uncharacterized protein</fullName>
    </submittedName>
</protein>
<name>T1EXF5_HELRO</name>
<gene>
    <name evidence="4" type="primary">20201255</name>
    <name evidence="3" type="ORF">HELRODRAFT_165906</name>
</gene>
<feature type="compositionally biased region" description="Low complexity" evidence="1">
    <location>
        <begin position="149"/>
        <end position="169"/>
    </location>
</feature>
<keyword evidence="2" id="KW-0812">Transmembrane</keyword>
<feature type="transmembrane region" description="Helical" evidence="2">
    <location>
        <begin position="21"/>
        <end position="42"/>
    </location>
</feature>
<keyword evidence="2" id="KW-1133">Transmembrane helix</keyword>
<dbReference type="RefSeq" id="XP_009030620.1">
    <property type="nucleotide sequence ID" value="XM_009032372.1"/>
</dbReference>
<proteinExistence type="predicted"/>
<reference evidence="4" key="3">
    <citation type="submission" date="2015-06" db="UniProtKB">
        <authorList>
            <consortium name="EnsemblMetazoa"/>
        </authorList>
    </citation>
    <scope>IDENTIFICATION</scope>
</reference>
<dbReference type="GeneID" id="20201255"/>
<dbReference type="HOGENOM" id="CLU_1512256_0_0_1"/>
<dbReference type="EnsemblMetazoa" id="HelroT165906">
    <property type="protein sequence ID" value="HelroP165906"/>
    <property type="gene ID" value="HelroG165906"/>
</dbReference>
<evidence type="ECO:0000256" key="1">
    <source>
        <dbReference type="SAM" id="MobiDB-lite"/>
    </source>
</evidence>
<reference evidence="3 5" key="2">
    <citation type="journal article" date="2013" name="Nature">
        <title>Insights into bilaterian evolution from three spiralian genomes.</title>
        <authorList>
            <person name="Simakov O."/>
            <person name="Marletaz F."/>
            <person name="Cho S.J."/>
            <person name="Edsinger-Gonzales E."/>
            <person name="Havlak P."/>
            <person name="Hellsten U."/>
            <person name="Kuo D.H."/>
            <person name="Larsson T."/>
            <person name="Lv J."/>
            <person name="Arendt D."/>
            <person name="Savage R."/>
            <person name="Osoegawa K."/>
            <person name="de Jong P."/>
            <person name="Grimwood J."/>
            <person name="Chapman J.A."/>
            <person name="Shapiro H."/>
            <person name="Aerts A."/>
            <person name="Otillar R.P."/>
            <person name="Terry A.Y."/>
            <person name="Boore J.L."/>
            <person name="Grigoriev I.V."/>
            <person name="Lindberg D.R."/>
            <person name="Seaver E.C."/>
            <person name="Weisblat D.A."/>
            <person name="Putnam N.H."/>
            <person name="Rokhsar D.S."/>
        </authorList>
    </citation>
    <scope>NUCLEOTIDE SEQUENCE</scope>
</reference>
<dbReference type="InParanoid" id="T1EXF5"/>
<dbReference type="KEGG" id="hro:HELRODRAFT_165906"/>
<dbReference type="EMBL" id="KB097700">
    <property type="protein sequence ID" value="ESN91824.1"/>
    <property type="molecule type" value="Genomic_DNA"/>
</dbReference>
<dbReference type="EMBL" id="AMQM01002201">
    <property type="status" value="NOT_ANNOTATED_CDS"/>
    <property type="molecule type" value="Genomic_DNA"/>
</dbReference>
<dbReference type="CTD" id="20201255"/>